<accession>A0A0E9X1V6</accession>
<dbReference type="EMBL" id="GBXM01012889">
    <property type="protein sequence ID" value="JAH95688.1"/>
    <property type="molecule type" value="Transcribed_RNA"/>
</dbReference>
<organism evidence="1">
    <name type="scientific">Anguilla anguilla</name>
    <name type="common">European freshwater eel</name>
    <name type="synonym">Muraena anguilla</name>
    <dbReference type="NCBI Taxonomy" id="7936"/>
    <lineage>
        <taxon>Eukaryota</taxon>
        <taxon>Metazoa</taxon>
        <taxon>Chordata</taxon>
        <taxon>Craniata</taxon>
        <taxon>Vertebrata</taxon>
        <taxon>Euteleostomi</taxon>
        <taxon>Actinopterygii</taxon>
        <taxon>Neopterygii</taxon>
        <taxon>Teleostei</taxon>
        <taxon>Anguilliformes</taxon>
        <taxon>Anguillidae</taxon>
        <taxon>Anguilla</taxon>
    </lineage>
</organism>
<proteinExistence type="predicted"/>
<sequence length="51" mass="5650">MGEVGLFGVVTLMSVFLEKKMENVFASKCIAVKMQSITNLIHARIKGFFGK</sequence>
<name>A0A0E9X1V6_ANGAN</name>
<reference evidence="1" key="1">
    <citation type="submission" date="2014-11" db="EMBL/GenBank/DDBJ databases">
        <authorList>
            <person name="Amaro Gonzalez C."/>
        </authorList>
    </citation>
    <scope>NUCLEOTIDE SEQUENCE</scope>
</reference>
<evidence type="ECO:0000313" key="1">
    <source>
        <dbReference type="EMBL" id="JAH95688.1"/>
    </source>
</evidence>
<dbReference type="AlphaFoldDB" id="A0A0E9X1V6"/>
<reference evidence="1" key="2">
    <citation type="journal article" date="2015" name="Fish Shellfish Immunol.">
        <title>Early steps in the European eel (Anguilla anguilla)-Vibrio vulnificus interaction in the gills: Role of the RtxA13 toxin.</title>
        <authorList>
            <person name="Callol A."/>
            <person name="Pajuelo D."/>
            <person name="Ebbesson L."/>
            <person name="Teles M."/>
            <person name="MacKenzie S."/>
            <person name="Amaro C."/>
        </authorList>
    </citation>
    <scope>NUCLEOTIDE SEQUENCE</scope>
</reference>
<protein>
    <submittedName>
        <fullName evidence="1">Uncharacterized protein</fullName>
    </submittedName>
</protein>